<protein>
    <submittedName>
        <fullName evidence="1">DNA replication protein DnaC</fullName>
    </submittedName>
</protein>
<dbReference type="InterPro" id="IPR027417">
    <property type="entry name" value="P-loop_NTPase"/>
</dbReference>
<evidence type="ECO:0000313" key="1">
    <source>
        <dbReference type="EMBL" id="VEB04983.1"/>
    </source>
</evidence>
<sequence length="159" mass="18251">MSMKNVGDLMKRLQKMMPAHIEPAFKTGEELLAWQKEQGRLRSEALERENRAMKMQRTFNRSGIRPLHQNCSFDNYRVECEGQMNALARARQYVEEFDGNIASFIFSGKPGTGKKPPGGSHLQRAAAAREVGLNHHRGRYYVGDERYLRQPGNERRTVA</sequence>
<dbReference type="AlphaFoldDB" id="A0A3S4HC58"/>
<accession>A0A3S4HC58</accession>
<evidence type="ECO:0000313" key="2">
    <source>
        <dbReference type="Proteomes" id="UP000282433"/>
    </source>
</evidence>
<gene>
    <name evidence="1" type="primary">dnaC_2</name>
    <name evidence="1" type="ORF">NCTC13635_04874</name>
</gene>
<proteinExistence type="predicted"/>
<organism evidence="1 2">
    <name type="scientific">Klebsiella pneumoniae</name>
    <dbReference type="NCBI Taxonomy" id="573"/>
    <lineage>
        <taxon>Bacteria</taxon>
        <taxon>Pseudomonadati</taxon>
        <taxon>Pseudomonadota</taxon>
        <taxon>Gammaproteobacteria</taxon>
        <taxon>Enterobacterales</taxon>
        <taxon>Enterobacteriaceae</taxon>
        <taxon>Klebsiella/Raoultella group</taxon>
        <taxon>Klebsiella</taxon>
        <taxon>Klebsiella pneumoniae complex</taxon>
    </lineage>
</organism>
<dbReference type="Proteomes" id="UP000282433">
    <property type="component" value="Chromosome"/>
</dbReference>
<reference evidence="1 2" key="1">
    <citation type="submission" date="2018-12" db="EMBL/GenBank/DDBJ databases">
        <authorList>
            <consortium name="Pathogen Informatics"/>
        </authorList>
    </citation>
    <scope>NUCLEOTIDE SEQUENCE [LARGE SCALE GENOMIC DNA]</scope>
    <source>
        <strain evidence="1 2">NCTC13635</strain>
    </source>
</reference>
<dbReference type="Gene3D" id="3.40.50.300">
    <property type="entry name" value="P-loop containing nucleotide triphosphate hydrolases"/>
    <property type="match status" value="1"/>
</dbReference>
<dbReference type="EMBL" id="LR134162">
    <property type="protein sequence ID" value="VEB04983.1"/>
    <property type="molecule type" value="Genomic_DNA"/>
</dbReference>
<name>A0A3S4HC58_KLEPN</name>